<evidence type="ECO:0000256" key="1">
    <source>
        <dbReference type="ARBA" id="ARBA00022737"/>
    </source>
</evidence>
<sequence length="954" mass="107279">MEQAIAAAGKLKPEIRLAQAVSEFGASLAPKHAVAFKNFHSQSRPVPQDAIRITEELNRDGARSHRGWKPFGTRLVKILERVQVFTSIGDVLIGGSQNMIACGVWAVVRVSLTLATSHAAFFDKITMIWMTLGQTSMNHEKLAALFPQSNELQSAVCEYLICVVQLCRTIADFMAKSPLSQLVSPLVSSRSFDKDVGDLKSQLDIWSACINRQITTLAVDTALTTGRDVRWLRQVFDSKTKADKLSLYEEKRSKLLQLLSPRHAELQSNWRRERRKGSVEWLFENPLYQSWRDNFRPDTLLLHGSLGSGKTVLMANMVGHLHMAASADIANSAGSSPARPIVASFFCQKDTATRFDHNLVIGSLLRQILDQTDSTSLSECLDDIPSLEINMSAFLLIISRRVPYTRAIYVILDGFDVGSVDRLVEVELLLQDLRTLDQKLDLHLCISIRTPSAGLQRLVTSLFTCKFLSMNQTEKDVEVSSYINAELDRRAPNSNLPSELVELMKQALIAGANGMFLWAALHIEALLPLYRRKALSPRDIERLLDQLPPSLEEVYNNLLAQIDDKRYKSSIFQIVVNSKRALTPAELVVALNVKPYNTIWDASSLPSNPDAAIASCSGGLLEIDEEDGAVYFIHHSAIIHVIDEEEDLKSDTSIRSQFSSSVRQGQEYVGAICITYLNLAIHDRRIVKRDKEMDAMGVVEAVKKSTSVGGNNNLTWALSKFMQRSNNTRSGVDLVRVLRDIERLQQPASDLGALAFLDYANSHWHLHISHEIRKTPDPTLLRKIFNGQLNHVKLPWVVAKKSLVEWCITSEDEYLFPWMVQNDTIFDPGRNRLDDVADFCSARPADKDSRIWLGKSAALAPVLTMSLNRLIWTDVRHAESYRKLLLIGASPRTKIVAPERAWAQWNSLDLLMHRMHQNRKVEDTWEATRKPFPIDEAGFSPPSLPINWKSNMCM</sequence>
<feature type="domain" description="Nephrocystin 3-like N-terminal" evidence="2">
    <location>
        <begin position="277"/>
        <end position="447"/>
    </location>
</feature>
<dbReference type="InterPro" id="IPR056884">
    <property type="entry name" value="NPHP3-like_N"/>
</dbReference>
<name>A0A9P8UZF7_9PEZI</name>
<dbReference type="PANTHER" id="PTHR10039:SF10">
    <property type="entry name" value="NACHT DOMAIN-CONTAINING PROTEIN"/>
    <property type="match status" value="1"/>
</dbReference>
<dbReference type="Gene3D" id="3.40.50.300">
    <property type="entry name" value="P-loop containing nucleotide triphosphate hydrolases"/>
    <property type="match status" value="1"/>
</dbReference>
<dbReference type="OrthoDB" id="7464126at2759"/>
<dbReference type="PANTHER" id="PTHR10039">
    <property type="entry name" value="AMELOGENIN"/>
    <property type="match status" value="1"/>
</dbReference>
<evidence type="ECO:0000313" key="4">
    <source>
        <dbReference type="Proteomes" id="UP000770015"/>
    </source>
</evidence>
<reference evidence="3" key="1">
    <citation type="journal article" date="2021" name="Nat. Commun.">
        <title>Genetic determinants of endophytism in the Arabidopsis root mycobiome.</title>
        <authorList>
            <person name="Mesny F."/>
            <person name="Miyauchi S."/>
            <person name="Thiergart T."/>
            <person name="Pickel B."/>
            <person name="Atanasova L."/>
            <person name="Karlsson M."/>
            <person name="Huettel B."/>
            <person name="Barry K.W."/>
            <person name="Haridas S."/>
            <person name="Chen C."/>
            <person name="Bauer D."/>
            <person name="Andreopoulos W."/>
            <person name="Pangilinan J."/>
            <person name="LaButti K."/>
            <person name="Riley R."/>
            <person name="Lipzen A."/>
            <person name="Clum A."/>
            <person name="Drula E."/>
            <person name="Henrissat B."/>
            <person name="Kohler A."/>
            <person name="Grigoriev I.V."/>
            <person name="Martin F.M."/>
            <person name="Hacquard S."/>
        </authorList>
    </citation>
    <scope>NUCLEOTIDE SEQUENCE</scope>
    <source>
        <strain evidence="3">MPI-SDFR-AT-0117</strain>
    </source>
</reference>
<dbReference type="EMBL" id="JAGSXJ010000039">
    <property type="protein sequence ID" value="KAH6664799.1"/>
    <property type="molecule type" value="Genomic_DNA"/>
</dbReference>
<evidence type="ECO:0000313" key="3">
    <source>
        <dbReference type="EMBL" id="KAH6664799.1"/>
    </source>
</evidence>
<dbReference type="InterPro" id="IPR027417">
    <property type="entry name" value="P-loop_NTPase"/>
</dbReference>
<keyword evidence="4" id="KW-1185">Reference proteome</keyword>
<dbReference type="AlphaFoldDB" id="A0A9P8UZF7"/>
<comment type="caution">
    <text evidence="3">The sequence shown here is derived from an EMBL/GenBank/DDBJ whole genome shotgun (WGS) entry which is preliminary data.</text>
</comment>
<organism evidence="3 4">
    <name type="scientific">Plectosphaerella plurivora</name>
    <dbReference type="NCBI Taxonomy" id="936078"/>
    <lineage>
        <taxon>Eukaryota</taxon>
        <taxon>Fungi</taxon>
        <taxon>Dikarya</taxon>
        <taxon>Ascomycota</taxon>
        <taxon>Pezizomycotina</taxon>
        <taxon>Sordariomycetes</taxon>
        <taxon>Hypocreomycetidae</taxon>
        <taxon>Glomerellales</taxon>
        <taxon>Plectosphaerellaceae</taxon>
        <taxon>Plectosphaerella</taxon>
    </lineage>
</organism>
<proteinExistence type="predicted"/>
<dbReference type="Proteomes" id="UP000770015">
    <property type="component" value="Unassembled WGS sequence"/>
</dbReference>
<accession>A0A9P8UZF7</accession>
<evidence type="ECO:0000259" key="2">
    <source>
        <dbReference type="Pfam" id="PF24883"/>
    </source>
</evidence>
<gene>
    <name evidence="3" type="ORF">F5X68DRAFT_143782</name>
</gene>
<protein>
    <recommendedName>
        <fullName evidence="2">Nephrocystin 3-like N-terminal domain-containing protein</fullName>
    </recommendedName>
</protein>
<keyword evidence="1" id="KW-0677">Repeat</keyword>
<dbReference type="Pfam" id="PF24883">
    <property type="entry name" value="NPHP3_N"/>
    <property type="match status" value="1"/>
</dbReference>